<comment type="caution">
    <text evidence="4">The sequence shown here is derived from an EMBL/GenBank/DDBJ whole genome shotgun (WGS) entry which is preliminary data.</text>
</comment>
<dbReference type="PANTHER" id="PTHR10039:SF17">
    <property type="entry name" value="FUNGAL STAND N-TERMINAL GOODBYE DOMAIN-CONTAINING PROTEIN-RELATED"/>
    <property type="match status" value="1"/>
</dbReference>
<feature type="region of interest" description="Disordered" evidence="2">
    <location>
        <begin position="153"/>
        <end position="286"/>
    </location>
</feature>
<dbReference type="InterPro" id="IPR056884">
    <property type="entry name" value="NPHP3-like_N"/>
</dbReference>
<dbReference type="Gene3D" id="3.40.50.300">
    <property type="entry name" value="P-loop containing nucleotide triphosphate hydrolases"/>
    <property type="match status" value="1"/>
</dbReference>
<dbReference type="PANTHER" id="PTHR10039">
    <property type="entry name" value="AMELOGENIN"/>
    <property type="match status" value="1"/>
</dbReference>
<reference evidence="4 5" key="1">
    <citation type="submission" date="2024-01" db="EMBL/GenBank/DDBJ databases">
        <title>A draft genome for a cacao thread blight-causing isolate of Paramarasmius palmivorus.</title>
        <authorList>
            <person name="Baruah I.K."/>
            <person name="Bukari Y."/>
            <person name="Amoako-Attah I."/>
            <person name="Meinhardt L.W."/>
            <person name="Bailey B.A."/>
            <person name="Cohen S.P."/>
        </authorList>
    </citation>
    <scope>NUCLEOTIDE SEQUENCE [LARGE SCALE GENOMIC DNA]</scope>
    <source>
        <strain evidence="4 5">GH-12</strain>
    </source>
</reference>
<sequence length="1081" mass="121736">MQPSMQTSLTSPTVPTRRTLLYPRVDANTRLNLRIREVRIEGAFTNRTKIFLRISFSPKVRTTSGSYKTYVLDTDVATKHGWYLGLNLRSVDPSHVLCFELFRYYALRCDALLASVEVPLGDLTGETQVPRSMLLQKNQRVIGPVGIALSITTQKTSTPASPSVFSEAPPYPGYERRGTTDSAGSRSMTATSRANAVEGGSTSSDNVIANTGQRSVSPGASESSSTVGPSCSRGQPSELRKAPVEHSAEQGRARAAERKSPEPRAKEHQQDKPLPITPRTKSHHQLECRTDLDAEIEKVQGRSDTLDTIFQYVDPLLGFLTTLAEAVKVLHKQDQDVVTLFRKMMDAYKTVQDHEHTLNQGGHFSEVFGKMARQSEECYVFLSKYVSKNRIVQVLDRFQAPAKIRQFTEAFTRLQEEFTNAQIKTTTVLALDIQRAVASQELERRIKLLKPSKRPLGPKCHCLGGTRRESLKNIVDWIFRGEENESILWISGIAGVGKSSLIGTLHNSLERLGFSSRLAAFIRFDRSDYSDARSFVSTLAFLLANFDERFGRRIADAVERNRHIVQGTDFVLQVDTLLLEPLRDLSNEMTREERVVVLIDGIDECARLDLAETNFRGQLLDLFAKNKFKSLPFLRFALASRPERDIRTRFQRSHIRHFLIEPTSSETKRDIAYFFQRRLRDIESFHDMDAEKQASALEMLPSRAAGLFVWASTAVSFIGENVNERLTVFTDMQPPKSALLALTSLYEAALNSLADDSRGDTDLKENILIVLGLILASRKTEHDSSRPLTVKILQDLVQNHGASPTKKVDVEAVILLLGSVIFEGPDKSLRLIHQSFEDFLIGEPRHAWSIDPDSHLRNLAQATIECVMGQLEKSDTELEHTCLSSVTFQYATIQWSRFYAAIMRDCTGKLDDNLFRPLQRMMARYLGSAEIHCREEKEYVMSSWLSKIFTNSEGITESDHTLFIDAHAFLSKSEIPGVLSSTKRVFECLLAQSYLSDCMYRSEDDGLELVVYPTDNVYMSVFVRMASGSLSGEEIFAALEKETWPPLISLEPGPDPPIIEVQFRNEIQWRVEDTKKKATNG</sequence>
<feature type="compositionally biased region" description="Polar residues" evidence="2">
    <location>
        <begin position="153"/>
        <end position="164"/>
    </location>
</feature>
<gene>
    <name evidence="4" type="ORF">VNI00_000414</name>
</gene>
<accession>A0AAW0EGE8</accession>
<dbReference type="EMBL" id="JAYKXP010000001">
    <property type="protein sequence ID" value="KAK7062916.1"/>
    <property type="molecule type" value="Genomic_DNA"/>
</dbReference>
<evidence type="ECO:0000256" key="2">
    <source>
        <dbReference type="SAM" id="MobiDB-lite"/>
    </source>
</evidence>
<dbReference type="InterPro" id="IPR007111">
    <property type="entry name" value="NACHT_NTPase"/>
</dbReference>
<feature type="domain" description="NACHT" evidence="3">
    <location>
        <begin position="486"/>
        <end position="642"/>
    </location>
</feature>
<evidence type="ECO:0000259" key="3">
    <source>
        <dbReference type="PROSITE" id="PS50837"/>
    </source>
</evidence>
<dbReference type="AlphaFoldDB" id="A0AAW0EGE8"/>
<dbReference type="PROSITE" id="PS50837">
    <property type="entry name" value="NACHT"/>
    <property type="match status" value="1"/>
</dbReference>
<proteinExistence type="predicted"/>
<organism evidence="4 5">
    <name type="scientific">Paramarasmius palmivorus</name>
    <dbReference type="NCBI Taxonomy" id="297713"/>
    <lineage>
        <taxon>Eukaryota</taxon>
        <taxon>Fungi</taxon>
        <taxon>Dikarya</taxon>
        <taxon>Basidiomycota</taxon>
        <taxon>Agaricomycotina</taxon>
        <taxon>Agaricomycetes</taxon>
        <taxon>Agaricomycetidae</taxon>
        <taxon>Agaricales</taxon>
        <taxon>Marasmiineae</taxon>
        <taxon>Marasmiaceae</taxon>
        <taxon>Paramarasmius</taxon>
    </lineage>
</organism>
<name>A0AAW0EGE8_9AGAR</name>
<keyword evidence="1" id="KW-0677">Repeat</keyword>
<dbReference type="InterPro" id="IPR027417">
    <property type="entry name" value="P-loop_NTPase"/>
</dbReference>
<evidence type="ECO:0000313" key="5">
    <source>
        <dbReference type="Proteomes" id="UP001383192"/>
    </source>
</evidence>
<dbReference type="Pfam" id="PF24883">
    <property type="entry name" value="NPHP3_N"/>
    <property type="match status" value="1"/>
</dbReference>
<evidence type="ECO:0000256" key="1">
    <source>
        <dbReference type="ARBA" id="ARBA00022737"/>
    </source>
</evidence>
<protein>
    <recommendedName>
        <fullName evidence="3">NACHT domain-containing protein</fullName>
    </recommendedName>
</protein>
<keyword evidence="5" id="KW-1185">Reference proteome</keyword>
<dbReference type="SUPFAM" id="SSF52540">
    <property type="entry name" value="P-loop containing nucleoside triphosphate hydrolases"/>
    <property type="match status" value="1"/>
</dbReference>
<feature type="compositionally biased region" description="Basic and acidic residues" evidence="2">
    <location>
        <begin position="238"/>
        <end position="271"/>
    </location>
</feature>
<feature type="compositionally biased region" description="Polar residues" evidence="2">
    <location>
        <begin position="180"/>
        <end position="235"/>
    </location>
</feature>
<evidence type="ECO:0000313" key="4">
    <source>
        <dbReference type="EMBL" id="KAK7062916.1"/>
    </source>
</evidence>
<dbReference type="Proteomes" id="UP001383192">
    <property type="component" value="Unassembled WGS sequence"/>
</dbReference>